<evidence type="ECO:0000256" key="2">
    <source>
        <dbReference type="ARBA" id="ARBA00023125"/>
    </source>
</evidence>
<dbReference type="PRINTS" id="PR00036">
    <property type="entry name" value="HTHLACI"/>
</dbReference>
<dbReference type="InterPro" id="IPR028082">
    <property type="entry name" value="Peripla_BP_I"/>
</dbReference>
<dbReference type="PROSITE" id="PS50932">
    <property type="entry name" value="HTH_LACI_2"/>
    <property type="match status" value="1"/>
</dbReference>
<reference evidence="5 6" key="1">
    <citation type="submission" date="2020-02" db="EMBL/GenBank/DDBJ databases">
        <authorList>
            <person name="Li G."/>
        </authorList>
    </citation>
    <scope>NUCLEOTIDE SEQUENCE [LARGE SCALE GENOMIC DNA]</scope>
    <source>
        <strain evidence="5 6">DSM 102029</strain>
    </source>
</reference>
<gene>
    <name evidence="5" type="ORF">G3A50_03305</name>
</gene>
<name>A0A6P1YM43_9HYPH</name>
<dbReference type="SMART" id="SM00354">
    <property type="entry name" value="HTH_LACI"/>
    <property type="match status" value="1"/>
</dbReference>
<keyword evidence="1" id="KW-0805">Transcription regulation</keyword>
<feature type="domain" description="HTH lacI-type" evidence="4">
    <location>
        <begin position="8"/>
        <end position="62"/>
    </location>
</feature>
<evidence type="ECO:0000313" key="6">
    <source>
        <dbReference type="Proteomes" id="UP000464751"/>
    </source>
</evidence>
<keyword evidence="2 5" id="KW-0238">DNA-binding</keyword>
<dbReference type="InterPro" id="IPR000843">
    <property type="entry name" value="HTH_LacI"/>
</dbReference>
<dbReference type="AlphaFoldDB" id="A0A6P1YM43"/>
<dbReference type="KEGG" id="apra:G3A50_03305"/>
<evidence type="ECO:0000313" key="5">
    <source>
        <dbReference type="EMBL" id="QIB32844.1"/>
    </source>
</evidence>
<dbReference type="Gene3D" id="3.40.50.2300">
    <property type="match status" value="2"/>
</dbReference>
<evidence type="ECO:0000256" key="3">
    <source>
        <dbReference type="ARBA" id="ARBA00023163"/>
    </source>
</evidence>
<dbReference type="EMBL" id="CP048630">
    <property type="protein sequence ID" value="QIB32844.1"/>
    <property type="molecule type" value="Genomic_DNA"/>
</dbReference>
<dbReference type="Gene3D" id="1.10.260.40">
    <property type="entry name" value="lambda repressor-like DNA-binding domains"/>
    <property type="match status" value="1"/>
</dbReference>
<dbReference type="CDD" id="cd01392">
    <property type="entry name" value="HTH_LacI"/>
    <property type="match status" value="1"/>
</dbReference>
<evidence type="ECO:0000256" key="1">
    <source>
        <dbReference type="ARBA" id="ARBA00023015"/>
    </source>
</evidence>
<proteinExistence type="predicted"/>
<dbReference type="PANTHER" id="PTHR30146:SF152">
    <property type="entry name" value="TRANSCRIPTIONAL REGULATORY PROTEIN"/>
    <property type="match status" value="1"/>
</dbReference>
<dbReference type="PROSITE" id="PS00356">
    <property type="entry name" value="HTH_LACI_1"/>
    <property type="match status" value="1"/>
</dbReference>
<dbReference type="PANTHER" id="PTHR30146">
    <property type="entry name" value="LACI-RELATED TRANSCRIPTIONAL REPRESSOR"/>
    <property type="match status" value="1"/>
</dbReference>
<dbReference type="InterPro" id="IPR010982">
    <property type="entry name" value="Lambda_DNA-bd_dom_sf"/>
</dbReference>
<protein>
    <submittedName>
        <fullName evidence="5">LacI family DNA-binding transcriptional regulator</fullName>
    </submittedName>
</protein>
<dbReference type="Pfam" id="PF00356">
    <property type="entry name" value="LacI"/>
    <property type="match status" value="1"/>
</dbReference>
<accession>A0A6P1YM43</accession>
<dbReference type="SUPFAM" id="SSF47413">
    <property type="entry name" value="lambda repressor-like DNA-binding domains"/>
    <property type="match status" value="1"/>
</dbReference>
<dbReference type="SUPFAM" id="SSF53822">
    <property type="entry name" value="Periplasmic binding protein-like I"/>
    <property type="match status" value="1"/>
</dbReference>
<dbReference type="GO" id="GO:0000976">
    <property type="term" value="F:transcription cis-regulatory region binding"/>
    <property type="evidence" value="ECO:0007669"/>
    <property type="project" value="TreeGrafter"/>
</dbReference>
<dbReference type="Proteomes" id="UP000464751">
    <property type="component" value="Chromosome"/>
</dbReference>
<keyword evidence="6" id="KW-1185">Reference proteome</keyword>
<dbReference type="InterPro" id="IPR025997">
    <property type="entry name" value="SBP_2_dom"/>
</dbReference>
<dbReference type="CDD" id="cd06307">
    <property type="entry name" value="PBP1_sugar_binding"/>
    <property type="match status" value="1"/>
</dbReference>
<dbReference type="GO" id="GO:0003700">
    <property type="term" value="F:DNA-binding transcription factor activity"/>
    <property type="evidence" value="ECO:0007669"/>
    <property type="project" value="TreeGrafter"/>
</dbReference>
<sequence length="345" mass="37113">MSRTVSRITLQDVAREAGVSLATADRVLNGRSGVRGVTAERVKDAVARLGYRPNLAAARLARGETYRFCFVLPAGSNVFMRMLGEQVTNTARWLAVNNGYIDTLRVDVFAPETLASALEGLIGHYDGVAVVALDHPRVRAAIDDLIAAGVAVVTLVSDVPSSQRLHYVGIDNIAAGRTAGTLLGRFAAGRSGSVGLIVGTPALRDHAERQFGFTQVMAGEYPALRVLPAHESFDEEERTQLIATEMLRDVPDLVGIYNVGAGNRGIAAAISAANRASDLVFIGHDLTDDTRRFLLRGVMDAVINQDPGHQSRSAARVLLSHCAGEPLLNEQERIRIDIFVRDNLP</sequence>
<keyword evidence="3" id="KW-0804">Transcription</keyword>
<dbReference type="Pfam" id="PF13407">
    <property type="entry name" value="Peripla_BP_4"/>
    <property type="match status" value="1"/>
</dbReference>
<dbReference type="RefSeq" id="WP_163073931.1">
    <property type="nucleotide sequence ID" value="NZ_CP048630.1"/>
</dbReference>
<organism evidence="5 6">
    <name type="scientific">Ancylobacter pratisalsi</name>
    <dbReference type="NCBI Taxonomy" id="1745854"/>
    <lineage>
        <taxon>Bacteria</taxon>
        <taxon>Pseudomonadati</taxon>
        <taxon>Pseudomonadota</taxon>
        <taxon>Alphaproteobacteria</taxon>
        <taxon>Hyphomicrobiales</taxon>
        <taxon>Xanthobacteraceae</taxon>
        <taxon>Ancylobacter</taxon>
    </lineage>
</organism>
<evidence type="ECO:0000259" key="4">
    <source>
        <dbReference type="PROSITE" id="PS50932"/>
    </source>
</evidence>